<sequence length="544" mass="62035">METDPPKQTKATDKETDPPKQTKAADKETDPPKQSKATDMETNPPKQAKATDKETHPPKQSKATDMETNPPKQAKATDVETDPPKQTIASSQDHLLQVPISSEVRANWMHDLPMHLLESILSDLPVKESVCTSCMCKPWHDHLWSSVSADDTSKSTESDFKKSLEKLLQNPAYFLNVRLRCTKFKRHSFLHEFLRELLKKKVIILEIAVDRHESLGFFPIPPEVFTSMHLRVLKIASARIILSPPGTFTRLSAIQVDVSWSSHASVLDFYKWCPVLQDLQIQGKIMRLPDKKQKFQIRSQSLLRLKIKLHLHKIQLNRGQRVYLSAGNLYEVEIEAPQLEVLDIDESIFAKFKIGNFKYLQEVKLQSGFYEAKRQLGEVGELLVLSRGVFDTINKASLSTSCLVVGDGAFGALSFTFMDYLFSGNEGAIRDKFRMTFPDFYCVTSLRLCIADSAGWVFMPYLLAHLPTLQRLDLEFVDREDVRRGKKFDWNPPKDCLGWCLPSLKHVRLIGFGEKMMEEAGLILAFVREAATEERFEEITITYV</sequence>
<dbReference type="InterPro" id="IPR036047">
    <property type="entry name" value="F-box-like_dom_sf"/>
</dbReference>
<dbReference type="OrthoDB" id="1105558at2759"/>
<dbReference type="Pfam" id="PF00646">
    <property type="entry name" value="F-box"/>
    <property type="match status" value="1"/>
</dbReference>
<dbReference type="PANTHER" id="PTHR31900">
    <property type="entry name" value="F-BOX/RNI SUPERFAMILY PROTEIN-RELATED"/>
    <property type="match status" value="1"/>
</dbReference>
<dbReference type="PANTHER" id="PTHR31900:SF34">
    <property type="entry name" value="EMB|CAB62440.1-RELATED"/>
    <property type="match status" value="1"/>
</dbReference>
<organism evidence="3 4">
    <name type="scientific">Prunus armeniaca</name>
    <name type="common">Apricot</name>
    <name type="synonym">Armeniaca vulgaris</name>
    <dbReference type="NCBI Taxonomy" id="36596"/>
    <lineage>
        <taxon>Eukaryota</taxon>
        <taxon>Viridiplantae</taxon>
        <taxon>Streptophyta</taxon>
        <taxon>Embryophyta</taxon>
        <taxon>Tracheophyta</taxon>
        <taxon>Spermatophyta</taxon>
        <taxon>Magnoliopsida</taxon>
        <taxon>eudicotyledons</taxon>
        <taxon>Gunneridae</taxon>
        <taxon>Pentapetalae</taxon>
        <taxon>rosids</taxon>
        <taxon>fabids</taxon>
        <taxon>Rosales</taxon>
        <taxon>Rosaceae</taxon>
        <taxon>Amygdaloideae</taxon>
        <taxon>Amygdaleae</taxon>
        <taxon>Prunus</taxon>
    </lineage>
</organism>
<feature type="compositionally biased region" description="Basic and acidic residues" evidence="1">
    <location>
        <begin position="1"/>
        <end position="39"/>
    </location>
</feature>
<evidence type="ECO:0000313" key="3">
    <source>
        <dbReference type="EMBL" id="CAB4295229.1"/>
    </source>
</evidence>
<proteinExistence type="predicted"/>
<dbReference type="AlphaFoldDB" id="A0A6J5W103"/>
<keyword evidence="4" id="KW-1185">Reference proteome</keyword>
<feature type="compositionally biased region" description="Basic and acidic residues" evidence="1">
    <location>
        <begin position="49"/>
        <end position="65"/>
    </location>
</feature>
<dbReference type="InterPro" id="IPR001810">
    <property type="entry name" value="F-box_dom"/>
</dbReference>
<dbReference type="InterPro" id="IPR050232">
    <property type="entry name" value="FBL13/AtMIF1-like"/>
</dbReference>
<dbReference type="SUPFAM" id="SSF81383">
    <property type="entry name" value="F-box domain"/>
    <property type="match status" value="1"/>
</dbReference>
<protein>
    <recommendedName>
        <fullName evidence="2">F-box domain-containing protein</fullName>
    </recommendedName>
</protein>
<evidence type="ECO:0000256" key="1">
    <source>
        <dbReference type="SAM" id="MobiDB-lite"/>
    </source>
</evidence>
<name>A0A6J5W103_PRUAR</name>
<gene>
    <name evidence="3" type="ORF">ORAREDHAP_LOCUS6550</name>
</gene>
<feature type="domain" description="F-box" evidence="2">
    <location>
        <begin position="110"/>
        <end position="143"/>
    </location>
</feature>
<evidence type="ECO:0000313" key="4">
    <source>
        <dbReference type="Proteomes" id="UP000507245"/>
    </source>
</evidence>
<reference evidence="4" key="1">
    <citation type="journal article" date="2020" name="Genome Biol.">
        <title>Gamete binning: chromosome-level and haplotype-resolved genome assembly enabled by high-throughput single-cell sequencing of gamete genomes.</title>
        <authorList>
            <person name="Campoy J.A."/>
            <person name="Sun H."/>
            <person name="Goel M."/>
            <person name="Jiao W.-B."/>
            <person name="Folz-Donahue K."/>
            <person name="Wang N."/>
            <person name="Rubio M."/>
            <person name="Liu C."/>
            <person name="Kukat C."/>
            <person name="Ruiz D."/>
            <person name="Huettel B."/>
            <person name="Schneeberger K."/>
        </authorList>
    </citation>
    <scope>NUCLEOTIDE SEQUENCE [LARGE SCALE GENOMIC DNA]</scope>
    <source>
        <strain evidence="4">cv. Rojo Pasion</strain>
    </source>
</reference>
<evidence type="ECO:0000259" key="2">
    <source>
        <dbReference type="Pfam" id="PF00646"/>
    </source>
</evidence>
<dbReference type="Proteomes" id="UP000507245">
    <property type="component" value="Unassembled WGS sequence"/>
</dbReference>
<dbReference type="EMBL" id="CAEKKB010000001">
    <property type="protein sequence ID" value="CAB4295229.1"/>
    <property type="molecule type" value="Genomic_DNA"/>
</dbReference>
<feature type="region of interest" description="Disordered" evidence="1">
    <location>
        <begin position="1"/>
        <end position="90"/>
    </location>
</feature>
<accession>A0A6J5W103</accession>